<feature type="compositionally biased region" description="Basic residues" evidence="1">
    <location>
        <begin position="25"/>
        <end position="34"/>
    </location>
</feature>
<feature type="region of interest" description="Disordered" evidence="1">
    <location>
        <begin position="24"/>
        <end position="76"/>
    </location>
</feature>
<dbReference type="Pfam" id="PF19841">
    <property type="entry name" value="GldN"/>
    <property type="match status" value="1"/>
</dbReference>
<gene>
    <name evidence="3" type="primary">gldN</name>
    <name evidence="3" type="ORF">FRZ67_09480</name>
</gene>
<accession>A0A5B8V8M5</accession>
<dbReference type="KEGG" id="pgin:FRZ67_09480"/>
<dbReference type="EMBL" id="CP042435">
    <property type="protein sequence ID" value="QEC67515.1"/>
    <property type="molecule type" value="Genomic_DNA"/>
</dbReference>
<feature type="chain" id="PRO_5022929667" evidence="2">
    <location>
        <begin position="24"/>
        <end position="366"/>
    </location>
</feature>
<evidence type="ECO:0000313" key="4">
    <source>
        <dbReference type="Proteomes" id="UP000321533"/>
    </source>
</evidence>
<organism evidence="3 4">
    <name type="scientific">Panacibacter ginsenosidivorans</name>
    <dbReference type="NCBI Taxonomy" id="1813871"/>
    <lineage>
        <taxon>Bacteria</taxon>
        <taxon>Pseudomonadati</taxon>
        <taxon>Bacteroidota</taxon>
        <taxon>Chitinophagia</taxon>
        <taxon>Chitinophagales</taxon>
        <taxon>Chitinophagaceae</taxon>
        <taxon>Panacibacter</taxon>
    </lineage>
</organism>
<reference evidence="3 4" key="1">
    <citation type="journal article" date="2016" name="Int. J. Syst. Evol. Microbiol.">
        <title>Panacibacter ginsenosidivorans gen. nov., sp. nov., with ginsenoside converting activity isolated from soil of a ginseng field.</title>
        <authorList>
            <person name="Siddiqi M.Z."/>
            <person name="Muhammad Shafi S."/>
            <person name="Choi K.D."/>
            <person name="Im W.T."/>
        </authorList>
    </citation>
    <scope>NUCLEOTIDE SEQUENCE [LARGE SCALE GENOMIC DNA]</scope>
    <source>
        <strain evidence="3 4">Gsoil1550</strain>
    </source>
</reference>
<dbReference type="AlphaFoldDB" id="A0A5B8V8M5"/>
<keyword evidence="4" id="KW-1185">Reference proteome</keyword>
<dbReference type="RefSeq" id="WP_147189322.1">
    <property type="nucleotide sequence ID" value="NZ_CP042435.1"/>
</dbReference>
<keyword evidence="2" id="KW-0732">Signal</keyword>
<dbReference type="OrthoDB" id="1141916at2"/>
<proteinExistence type="predicted"/>
<evidence type="ECO:0000256" key="2">
    <source>
        <dbReference type="SAM" id="SignalP"/>
    </source>
</evidence>
<feature type="compositionally biased region" description="Polar residues" evidence="1">
    <location>
        <begin position="43"/>
        <end position="57"/>
    </location>
</feature>
<evidence type="ECO:0000256" key="1">
    <source>
        <dbReference type="SAM" id="MobiDB-lite"/>
    </source>
</evidence>
<sequence length="366" mass="41372">MRTRSLKWILFAATLIITGTSFSQTKKRTTKKKTTSTSGYSTYGGNQTNTGSSYGNTNKKDTTANPNNGGSSYGANYSSLGRDTTLPIEVIKNTSGGLLDTTKMSLRNDAGIEQNLIKDKSPLAYENIREDDAVYRVRVWREIDAREKLNLPFRYAATEDNGNQRFISILVRAIKDGEITAFDAGDDRFTTPITPDAAIAAFGSGYDTVPKYDRDGNIAGYQVREKAVDPDSIYKFRIKEEWIFDKESSRLFVRILGIAPVVGRKLSNGDPIPNSEGPVWWVYYPDVRPVFAKAQVYNPKNFGARMSWEDLFESRMFSSYIIKSSFDNPYDVDLAAVYPNSTLFRLLEGERIKDKIFNYEQSLWQY</sequence>
<feature type="compositionally biased region" description="Low complexity" evidence="1">
    <location>
        <begin position="64"/>
        <end position="76"/>
    </location>
</feature>
<dbReference type="InterPro" id="IPR019847">
    <property type="entry name" value="Gliding_motility_assoc_GldN"/>
</dbReference>
<dbReference type="Proteomes" id="UP000321533">
    <property type="component" value="Chromosome"/>
</dbReference>
<feature type="signal peptide" evidence="2">
    <location>
        <begin position="1"/>
        <end position="23"/>
    </location>
</feature>
<evidence type="ECO:0000313" key="3">
    <source>
        <dbReference type="EMBL" id="QEC67515.1"/>
    </source>
</evidence>
<dbReference type="NCBIfam" id="TIGR03523">
    <property type="entry name" value="GldN"/>
    <property type="match status" value="1"/>
</dbReference>
<name>A0A5B8V8M5_9BACT</name>
<protein>
    <submittedName>
        <fullName evidence="3">Gliding motility protein GldN</fullName>
    </submittedName>
</protein>